<evidence type="ECO:0000256" key="11">
    <source>
        <dbReference type="SAM" id="Phobius"/>
    </source>
</evidence>
<dbReference type="RefSeq" id="WP_305931932.1">
    <property type="nucleotide sequence ID" value="NZ_JAVAIM010000001.1"/>
</dbReference>
<accession>A0ABT9HNT8</accession>
<evidence type="ECO:0000313" key="13">
    <source>
        <dbReference type="Proteomes" id="UP001240639"/>
    </source>
</evidence>
<feature type="transmembrane region" description="Helical" evidence="11">
    <location>
        <begin position="6"/>
        <end position="22"/>
    </location>
</feature>
<evidence type="ECO:0000256" key="7">
    <source>
        <dbReference type="ARBA" id="ARBA00023010"/>
    </source>
</evidence>
<keyword evidence="5 9" id="KW-0653">Protein transport</keyword>
<dbReference type="Gene3D" id="1.20.5.3310">
    <property type="match status" value="1"/>
</dbReference>
<keyword evidence="7 9" id="KW-0811">Translocation</keyword>
<comment type="subcellular location">
    <subcellularLocation>
        <location evidence="9">Cell membrane</location>
        <topology evidence="9">Single-pass membrane protein</topology>
    </subcellularLocation>
    <subcellularLocation>
        <location evidence="1">Membrane</location>
        <topology evidence="1">Single-pass membrane protein</topology>
    </subcellularLocation>
</comment>
<proteinExistence type="inferred from homology"/>
<keyword evidence="8 9" id="KW-0472">Membrane</keyword>
<evidence type="ECO:0000256" key="10">
    <source>
        <dbReference type="SAM" id="MobiDB-lite"/>
    </source>
</evidence>
<keyword evidence="6 9" id="KW-1133">Transmembrane helix</keyword>
<feature type="compositionally biased region" description="Pro residues" evidence="10">
    <location>
        <begin position="138"/>
        <end position="149"/>
    </location>
</feature>
<keyword evidence="4 9" id="KW-0812">Transmembrane</keyword>
<feature type="compositionally biased region" description="Low complexity" evidence="10">
    <location>
        <begin position="100"/>
        <end position="123"/>
    </location>
</feature>
<dbReference type="EMBL" id="JAVAIM010000001">
    <property type="protein sequence ID" value="MDP4574532.1"/>
    <property type="molecule type" value="Genomic_DNA"/>
</dbReference>
<evidence type="ECO:0000256" key="4">
    <source>
        <dbReference type="ARBA" id="ARBA00022692"/>
    </source>
</evidence>
<dbReference type="Pfam" id="PF02416">
    <property type="entry name" value="TatA_B_E"/>
    <property type="match status" value="1"/>
</dbReference>
<comment type="function">
    <text evidence="9">Part of the twin-arginine translocation (Tat) system that transports large folded proteins containing a characteristic twin-arginine motif in their signal peptide across membranes. Together with TatC, TatB is part of a receptor directly interacting with Tat signal peptides. TatB may form an oligomeric binding site that transiently accommodates folded Tat precursor proteins before their translocation.</text>
</comment>
<dbReference type="InterPro" id="IPR018448">
    <property type="entry name" value="TatB"/>
</dbReference>
<evidence type="ECO:0000256" key="1">
    <source>
        <dbReference type="ARBA" id="ARBA00004167"/>
    </source>
</evidence>
<name>A0ABT9HNT8_9SPHN</name>
<dbReference type="Proteomes" id="UP001240639">
    <property type="component" value="Unassembled WGS sequence"/>
</dbReference>
<dbReference type="NCBIfam" id="TIGR01410">
    <property type="entry name" value="tatB"/>
    <property type="match status" value="1"/>
</dbReference>
<sequence>MFDIGAAELLVIVVVAIIVIGPKDMPKAMRTAGRWIGKLRKVSGHFRAGLDEMVRQAEIEDMEKEWADRNKRIMAEYPTGDDPAGGAPDNLVPPQMEPLAAADEVPDPDAAAEAAIRRAAPVKAPEHAPPETDEPSLPLDPPPPPAKDA</sequence>
<comment type="caution">
    <text evidence="12">The sequence shown here is derived from an EMBL/GenBank/DDBJ whole genome shotgun (WGS) entry which is preliminary data.</text>
</comment>
<dbReference type="PANTHER" id="PTHR33162">
    <property type="entry name" value="SEC-INDEPENDENT PROTEIN TRANSLOCASE PROTEIN TATA, CHLOROPLASTIC"/>
    <property type="match status" value="1"/>
</dbReference>
<dbReference type="PANTHER" id="PTHR33162:SF1">
    <property type="entry name" value="SEC-INDEPENDENT PROTEIN TRANSLOCASE PROTEIN TATA, CHLOROPLASTIC"/>
    <property type="match status" value="1"/>
</dbReference>
<evidence type="ECO:0000256" key="8">
    <source>
        <dbReference type="ARBA" id="ARBA00023136"/>
    </source>
</evidence>
<gene>
    <name evidence="9 12" type="primary">tatB</name>
    <name evidence="12" type="ORF">Q9K02_05190</name>
</gene>
<feature type="region of interest" description="Disordered" evidence="10">
    <location>
        <begin position="72"/>
        <end position="149"/>
    </location>
</feature>
<evidence type="ECO:0000256" key="5">
    <source>
        <dbReference type="ARBA" id="ARBA00022927"/>
    </source>
</evidence>
<organism evidence="12 13">
    <name type="scientific">Qipengyuania profundimaris</name>
    <dbReference type="NCBI Taxonomy" id="3067652"/>
    <lineage>
        <taxon>Bacteria</taxon>
        <taxon>Pseudomonadati</taxon>
        <taxon>Pseudomonadota</taxon>
        <taxon>Alphaproteobacteria</taxon>
        <taxon>Sphingomonadales</taxon>
        <taxon>Erythrobacteraceae</taxon>
        <taxon>Qipengyuania</taxon>
    </lineage>
</organism>
<evidence type="ECO:0000313" key="12">
    <source>
        <dbReference type="EMBL" id="MDP4574532.1"/>
    </source>
</evidence>
<dbReference type="HAMAP" id="MF_00237">
    <property type="entry name" value="TatB"/>
    <property type="match status" value="1"/>
</dbReference>
<evidence type="ECO:0000256" key="2">
    <source>
        <dbReference type="ARBA" id="ARBA00022448"/>
    </source>
</evidence>
<evidence type="ECO:0000256" key="9">
    <source>
        <dbReference type="HAMAP-Rule" id="MF_00237"/>
    </source>
</evidence>
<keyword evidence="13" id="KW-1185">Reference proteome</keyword>
<reference evidence="12 13" key="1">
    <citation type="submission" date="2023-08" db="EMBL/GenBank/DDBJ databases">
        <title>genomic of G39.</title>
        <authorList>
            <person name="Wang Y."/>
        </authorList>
    </citation>
    <scope>NUCLEOTIDE SEQUENCE [LARGE SCALE GENOMIC DNA]</scope>
    <source>
        <strain evidence="12 13">G39</strain>
    </source>
</reference>
<comment type="subunit">
    <text evidence="9">The Tat system comprises two distinct complexes: a TatABC complex, containing multiple copies of TatA, TatB and TatC subunits, and a separate TatA complex, containing only TatA subunits. Substrates initially bind to the TatABC complex, which probably triggers association of the separate TatA complex to form the active translocon.</text>
</comment>
<evidence type="ECO:0000256" key="6">
    <source>
        <dbReference type="ARBA" id="ARBA00022989"/>
    </source>
</evidence>
<evidence type="ECO:0000256" key="3">
    <source>
        <dbReference type="ARBA" id="ARBA00022475"/>
    </source>
</evidence>
<dbReference type="InterPro" id="IPR003369">
    <property type="entry name" value="TatA/B/E"/>
</dbReference>
<dbReference type="PRINTS" id="PR01506">
    <property type="entry name" value="TATBPROTEIN"/>
</dbReference>
<protein>
    <recommendedName>
        <fullName evidence="9">Sec-independent protein translocase protein TatB</fullName>
    </recommendedName>
</protein>
<keyword evidence="3 9" id="KW-1003">Cell membrane</keyword>
<comment type="similarity">
    <text evidence="9">Belongs to the TatB family.</text>
</comment>
<keyword evidence="2 9" id="KW-0813">Transport</keyword>